<accession>A0ACC2UGI4</accession>
<protein>
    <submittedName>
        <fullName evidence="1">Uncharacterized protein</fullName>
    </submittedName>
</protein>
<evidence type="ECO:0000313" key="2">
    <source>
        <dbReference type="Proteomes" id="UP001165960"/>
    </source>
</evidence>
<evidence type="ECO:0000313" key="1">
    <source>
        <dbReference type="EMBL" id="KAJ9086032.1"/>
    </source>
</evidence>
<proteinExistence type="predicted"/>
<comment type="caution">
    <text evidence="1">The sequence shown here is derived from an EMBL/GenBank/DDBJ whole genome shotgun (WGS) entry which is preliminary data.</text>
</comment>
<dbReference type="Proteomes" id="UP001165960">
    <property type="component" value="Unassembled WGS sequence"/>
</dbReference>
<reference evidence="1" key="1">
    <citation type="submission" date="2022-04" db="EMBL/GenBank/DDBJ databases">
        <title>Genome of the entomopathogenic fungus Entomophthora muscae.</title>
        <authorList>
            <person name="Elya C."/>
            <person name="Lovett B.R."/>
            <person name="Lee E."/>
            <person name="Macias A.M."/>
            <person name="Hajek A.E."/>
            <person name="De Bivort B.L."/>
            <person name="Kasson M.T."/>
            <person name="De Fine Licht H.H."/>
            <person name="Stajich J.E."/>
        </authorList>
    </citation>
    <scope>NUCLEOTIDE SEQUENCE</scope>
    <source>
        <strain evidence="1">Berkeley</strain>
    </source>
</reference>
<keyword evidence="2" id="KW-1185">Reference proteome</keyword>
<name>A0ACC2UGI4_9FUNG</name>
<organism evidence="1 2">
    <name type="scientific">Entomophthora muscae</name>
    <dbReference type="NCBI Taxonomy" id="34485"/>
    <lineage>
        <taxon>Eukaryota</taxon>
        <taxon>Fungi</taxon>
        <taxon>Fungi incertae sedis</taxon>
        <taxon>Zoopagomycota</taxon>
        <taxon>Entomophthoromycotina</taxon>
        <taxon>Entomophthoromycetes</taxon>
        <taxon>Entomophthorales</taxon>
        <taxon>Entomophthoraceae</taxon>
        <taxon>Entomophthora</taxon>
    </lineage>
</organism>
<dbReference type="EMBL" id="QTSX02000735">
    <property type="protein sequence ID" value="KAJ9086032.1"/>
    <property type="molecule type" value="Genomic_DNA"/>
</dbReference>
<gene>
    <name evidence="1" type="ORF">DSO57_1008261</name>
</gene>
<sequence>MWIWVVIPHHLETASYYPAISVIPPSLKKVFALARKLGAKPTYLPNQGVLAALPVAKSAPPSKLAKPPKTASIKVMCCPAQAPNWPKNSGSLPKFAASAAIPDVTSADPSGTILALQNKENFYCFLFNATFYTKSWKANATVLVDTGAGRNFMDLGLA</sequence>